<dbReference type="Proteomes" id="UP001317742">
    <property type="component" value="Chromosome"/>
</dbReference>
<gene>
    <name evidence="3" type="ORF">SYK_09140</name>
</gene>
<feature type="region of interest" description="Disordered" evidence="1">
    <location>
        <begin position="15"/>
        <end position="69"/>
    </location>
</feature>
<reference evidence="3 4" key="1">
    <citation type="submission" date="2022-08" db="EMBL/GenBank/DDBJ databases">
        <title>Genome Sequence of the sulphate-reducing bacterium, Pseudodesulfovibrio sp. SYK.</title>
        <authorList>
            <person name="Kondo R."/>
            <person name="Kataoka T."/>
        </authorList>
    </citation>
    <scope>NUCLEOTIDE SEQUENCE [LARGE SCALE GENOMIC DNA]</scope>
    <source>
        <strain evidence="3 4">SYK</strain>
    </source>
</reference>
<dbReference type="RefSeq" id="WP_281762448.1">
    <property type="nucleotide sequence ID" value="NZ_AP026709.1"/>
</dbReference>
<feature type="compositionally biased region" description="Basic residues" evidence="1">
    <location>
        <begin position="31"/>
        <end position="45"/>
    </location>
</feature>
<evidence type="ECO:0000313" key="4">
    <source>
        <dbReference type="Proteomes" id="UP001317742"/>
    </source>
</evidence>
<dbReference type="Gene3D" id="2.40.10.220">
    <property type="entry name" value="predicted glycosyltransferase like domains"/>
    <property type="match status" value="1"/>
</dbReference>
<evidence type="ECO:0000256" key="1">
    <source>
        <dbReference type="SAM" id="MobiDB-lite"/>
    </source>
</evidence>
<proteinExistence type="predicted"/>
<feature type="domain" description="PilZ" evidence="2">
    <location>
        <begin position="115"/>
        <end position="182"/>
    </location>
</feature>
<name>A0ABN6S0S8_9BACT</name>
<dbReference type="InterPro" id="IPR009875">
    <property type="entry name" value="PilZ_domain"/>
</dbReference>
<protein>
    <recommendedName>
        <fullName evidence="2">PilZ domain-containing protein</fullName>
    </recommendedName>
</protein>
<evidence type="ECO:0000259" key="2">
    <source>
        <dbReference type="Pfam" id="PF07238"/>
    </source>
</evidence>
<feature type="compositionally biased region" description="Basic and acidic residues" evidence="1">
    <location>
        <begin position="46"/>
        <end position="56"/>
    </location>
</feature>
<dbReference type="Pfam" id="PF07238">
    <property type="entry name" value="PilZ"/>
    <property type="match status" value="1"/>
</dbReference>
<keyword evidence="4" id="KW-1185">Reference proteome</keyword>
<dbReference type="EMBL" id="AP026709">
    <property type="protein sequence ID" value="BDQ36554.1"/>
    <property type="molecule type" value="Genomic_DNA"/>
</dbReference>
<organism evidence="3 4">
    <name type="scientific">Pseudodesulfovibrio nedwellii</name>
    <dbReference type="NCBI Taxonomy" id="2973072"/>
    <lineage>
        <taxon>Bacteria</taxon>
        <taxon>Pseudomonadati</taxon>
        <taxon>Thermodesulfobacteriota</taxon>
        <taxon>Desulfovibrionia</taxon>
        <taxon>Desulfovibrionales</taxon>
        <taxon>Desulfovibrionaceae</taxon>
    </lineage>
</organism>
<accession>A0ABN6S0S8</accession>
<sequence length="208" mass="23054">MGLLNFLKNIFSSSESATRKKKNQGLTPTPKTKKKNATRKKKAVKKTSDMSLEVKTKAKGRKKSKQVSSDPIDETALGFSISLKSDDAYAKKRNAIRISVEGLTVNIPRLKKAFEVSDISATGLGFKFAKPRIKAGVKIKMDLILKGTNLATNILCQVRRHEKGNVGCIFVELDRTQDDAVHKIVLIGQKEQAARKATRKDQNFKLPT</sequence>
<evidence type="ECO:0000313" key="3">
    <source>
        <dbReference type="EMBL" id="BDQ36554.1"/>
    </source>
</evidence>